<dbReference type="NCBIfam" id="TIGR02436">
    <property type="entry name" value="four helix bundle protein"/>
    <property type="match status" value="1"/>
</dbReference>
<dbReference type="Proteomes" id="UP000176450">
    <property type="component" value="Unassembled WGS sequence"/>
</dbReference>
<dbReference type="PANTHER" id="PTHR38471">
    <property type="entry name" value="FOUR HELIX BUNDLE PROTEIN"/>
    <property type="match status" value="1"/>
</dbReference>
<organism evidence="1 2">
    <name type="scientific">Candidatus Gottesmanbacteria bacterium RIFCSPLOWO2_01_FULL_46_9</name>
    <dbReference type="NCBI Taxonomy" id="1798394"/>
    <lineage>
        <taxon>Bacteria</taxon>
        <taxon>Candidatus Gottesmaniibacteriota</taxon>
    </lineage>
</organism>
<gene>
    <name evidence="1" type="ORF">A3A63_03845</name>
</gene>
<evidence type="ECO:0008006" key="3">
    <source>
        <dbReference type="Google" id="ProtNLM"/>
    </source>
</evidence>
<protein>
    <recommendedName>
        <fullName evidence="3">Four helix bundle protein</fullName>
    </recommendedName>
</protein>
<dbReference type="Pfam" id="PF05635">
    <property type="entry name" value="23S_rRNA_IVP"/>
    <property type="match status" value="1"/>
</dbReference>
<dbReference type="InterPro" id="IPR012657">
    <property type="entry name" value="23S_rRNA-intervening_sequence"/>
</dbReference>
<sequence length="100" mass="11462">MLQSIKKPARTYENDIIIGQLIRSITSVGANDQEADGSFTRADFIHCYTIVRKELKESLFWIRLLGDSNPRCRSELHELMPEGEEITKIVTAIILKTKKK</sequence>
<evidence type="ECO:0000313" key="1">
    <source>
        <dbReference type="EMBL" id="OGG29566.1"/>
    </source>
</evidence>
<dbReference type="InterPro" id="IPR036583">
    <property type="entry name" value="23S_rRNA_IVS_sf"/>
</dbReference>
<accession>A0A1F6AY21</accession>
<dbReference type="AlphaFoldDB" id="A0A1F6AY21"/>
<dbReference type="SUPFAM" id="SSF158446">
    <property type="entry name" value="IVS-encoded protein-like"/>
    <property type="match status" value="1"/>
</dbReference>
<comment type="caution">
    <text evidence="1">The sequence shown here is derived from an EMBL/GenBank/DDBJ whole genome shotgun (WGS) entry which is preliminary data.</text>
</comment>
<reference evidence="1 2" key="1">
    <citation type="journal article" date="2016" name="Nat. Commun.">
        <title>Thousands of microbial genomes shed light on interconnected biogeochemical processes in an aquifer system.</title>
        <authorList>
            <person name="Anantharaman K."/>
            <person name="Brown C.T."/>
            <person name="Hug L.A."/>
            <person name="Sharon I."/>
            <person name="Castelle C.J."/>
            <person name="Probst A.J."/>
            <person name="Thomas B.C."/>
            <person name="Singh A."/>
            <person name="Wilkins M.J."/>
            <person name="Karaoz U."/>
            <person name="Brodie E.L."/>
            <person name="Williams K.H."/>
            <person name="Hubbard S.S."/>
            <person name="Banfield J.F."/>
        </authorList>
    </citation>
    <scope>NUCLEOTIDE SEQUENCE [LARGE SCALE GENOMIC DNA]</scope>
</reference>
<dbReference type="PANTHER" id="PTHR38471:SF2">
    <property type="entry name" value="FOUR HELIX BUNDLE PROTEIN"/>
    <property type="match status" value="1"/>
</dbReference>
<dbReference type="EMBL" id="MFJX01000062">
    <property type="protein sequence ID" value="OGG29566.1"/>
    <property type="molecule type" value="Genomic_DNA"/>
</dbReference>
<dbReference type="Gene3D" id="1.20.1440.60">
    <property type="entry name" value="23S rRNA-intervening sequence"/>
    <property type="match status" value="1"/>
</dbReference>
<evidence type="ECO:0000313" key="2">
    <source>
        <dbReference type="Proteomes" id="UP000176450"/>
    </source>
</evidence>
<name>A0A1F6AY21_9BACT</name>
<proteinExistence type="predicted"/>